<comment type="caution">
    <text evidence="5">The sequence shown here is derived from an EMBL/GenBank/DDBJ whole genome shotgun (WGS) entry which is preliminary data.</text>
</comment>
<organism evidence="5 6">
    <name type="scientific">Ochrobactrum teleogrylli</name>
    <dbReference type="NCBI Taxonomy" id="2479765"/>
    <lineage>
        <taxon>Bacteria</taxon>
        <taxon>Pseudomonadati</taxon>
        <taxon>Pseudomonadota</taxon>
        <taxon>Alphaproteobacteria</taxon>
        <taxon>Hyphomicrobiales</taxon>
        <taxon>Brucellaceae</taxon>
        <taxon>Brucella/Ochrobactrum group</taxon>
        <taxon>Ochrobactrum</taxon>
    </lineage>
</organism>
<keyword evidence="3" id="KW-0804">Transcription</keyword>
<name>A0ABD5K6Q3_9HYPH</name>
<dbReference type="InterPro" id="IPR009057">
    <property type="entry name" value="Homeodomain-like_sf"/>
</dbReference>
<gene>
    <name evidence="5" type="ORF">WIX40_23570</name>
</gene>
<feature type="domain" description="HTH araC/xylS-type" evidence="4">
    <location>
        <begin position="121"/>
        <end position="177"/>
    </location>
</feature>
<reference evidence="5 6" key="1">
    <citation type="submission" date="2024-03" db="EMBL/GenBank/DDBJ databases">
        <title>Reference genomes for the five species model microbial community.</title>
        <authorList>
            <person name="Padfield D."/>
        </authorList>
    </citation>
    <scope>NUCLEOTIDE SEQUENCE [LARGE SCALE GENOMIC DNA]</scope>
    <source>
        <strain evidence="5 6">AB1</strain>
    </source>
</reference>
<evidence type="ECO:0000256" key="2">
    <source>
        <dbReference type="ARBA" id="ARBA00023125"/>
    </source>
</evidence>
<dbReference type="PROSITE" id="PS00041">
    <property type="entry name" value="HTH_ARAC_FAMILY_1"/>
    <property type="match status" value="1"/>
</dbReference>
<dbReference type="PROSITE" id="PS01124">
    <property type="entry name" value="HTH_ARAC_FAMILY_2"/>
    <property type="match status" value="1"/>
</dbReference>
<dbReference type="PANTHER" id="PTHR11019:SF159">
    <property type="entry name" value="TRANSCRIPTIONAL REGULATOR-RELATED"/>
    <property type="match status" value="1"/>
</dbReference>
<dbReference type="Pfam" id="PF12833">
    <property type="entry name" value="HTH_18"/>
    <property type="match status" value="1"/>
</dbReference>
<dbReference type="PANTHER" id="PTHR11019">
    <property type="entry name" value="HTH-TYPE TRANSCRIPTIONAL REGULATOR NIMR"/>
    <property type="match status" value="1"/>
</dbReference>
<protein>
    <submittedName>
        <fullName evidence="5">Helix-turn-helix domain-containing protein</fullName>
    </submittedName>
</protein>
<evidence type="ECO:0000313" key="5">
    <source>
        <dbReference type="EMBL" id="MEJ5903058.1"/>
    </source>
</evidence>
<accession>A0ABD5K6Q3</accession>
<dbReference type="SMART" id="SM00342">
    <property type="entry name" value="HTH_ARAC"/>
    <property type="match status" value="1"/>
</dbReference>
<evidence type="ECO:0000259" key="4">
    <source>
        <dbReference type="PROSITE" id="PS01124"/>
    </source>
</evidence>
<dbReference type="GO" id="GO:0003677">
    <property type="term" value="F:DNA binding"/>
    <property type="evidence" value="ECO:0007669"/>
    <property type="project" value="UniProtKB-KW"/>
</dbReference>
<proteinExistence type="predicted"/>
<sequence length="177" mass="18800">MAIRRNNVRSLLQRLERAKRAGHPRHGLDASGNWALSFDGRARLKVVAVILGQGWLIVPAMTPLALPQGDVALVSDTRYTVASDPAVEPADGIALYAPPGGDLVQLGQGDEVSIVGGGRVGQPPLDHLTTWRMILAQRMLGTGERVAAVAEAVGYHSHSAFAQAFKRTLGPTPPSMK</sequence>
<evidence type="ECO:0000256" key="1">
    <source>
        <dbReference type="ARBA" id="ARBA00023015"/>
    </source>
</evidence>
<dbReference type="InterPro" id="IPR018060">
    <property type="entry name" value="HTH_AraC"/>
</dbReference>
<dbReference type="AlphaFoldDB" id="A0ABD5K6Q3"/>
<dbReference type="Gene3D" id="1.10.10.60">
    <property type="entry name" value="Homeodomain-like"/>
    <property type="match status" value="1"/>
</dbReference>
<dbReference type="EMBL" id="JBBHKQ010000003">
    <property type="protein sequence ID" value="MEJ5903058.1"/>
    <property type="molecule type" value="Genomic_DNA"/>
</dbReference>
<evidence type="ECO:0000256" key="3">
    <source>
        <dbReference type="ARBA" id="ARBA00023163"/>
    </source>
</evidence>
<evidence type="ECO:0000313" key="6">
    <source>
        <dbReference type="Proteomes" id="UP001362311"/>
    </source>
</evidence>
<dbReference type="SUPFAM" id="SSF46689">
    <property type="entry name" value="Homeodomain-like"/>
    <property type="match status" value="1"/>
</dbReference>
<dbReference type="Proteomes" id="UP001362311">
    <property type="component" value="Unassembled WGS sequence"/>
</dbReference>
<keyword evidence="2" id="KW-0238">DNA-binding</keyword>
<dbReference type="InterPro" id="IPR018062">
    <property type="entry name" value="HTH_AraC-typ_CS"/>
</dbReference>
<keyword evidence="1" id="KW-0805">Transcription regulation</keyword>